<dbReference type="AlphaFoldDB" id="A0AAW1Y3G9"/>
<keyword evidence="2" id="KW-1185">Reference proteome</keyword>
<protein>
    <recommendedName>
        <fullName evidence="3">Transmembrane protein</fullName>
    </recommendedName>
</protein>
<evidence type="ECO:0000313" key="1">
    <source>
        <dbReference type="EMBL" id="KAK9943474.1"/>
    </source>
</evidence>
<accession>A0AAW1Y3G9</accession>
<gene>
    <name evidence="1" type="ORF">M0R45_009081</name>
</gene>
<name>A0AAW1Y3G9_RUBAR</name>
<reference evidence="1 2" key="1">
    <citation type="journal article" date="2023" name="G3 (Bethesda)">
        <title>A chromosome-length genome assembly and annotation of blackberry (Rubus argutus, cv. 'Hillquist').</title>
        <authorList>
            <person name="Bruna T."/>
            <person name="Aryal R."/>
            <person name="Dudchenko O."/>
            <person name="Sargent D.J."/>
            <person name="Mead D."/>
            <person name="Buti M."/>
            <person name="Cavallini A."/>
            <person name="Hytonen T."/>
            <person name="Andres J."/>
            <person name="Pham M."/>
            <person name="Weisz D."/>
            <person name="Mascagni F."/>
            <person name="Usai G."/>
            <person name="Natali L."/>
            <person name="Bassil N."/>
            <person name="Fernandez G.E."/>
            <person name="Lomsadze A."/>
            <person name="Armour M."/>
            <person name="Olukolu B."/>
            <person name="Poorten T."/>
            <person name="Britton C."/>
            <person name="Davik J."/>
            <person name="Ashrafi H."/>
            <person name="Aiden E.L."/>
            <person name="Borodovsky M."/>
            <person name="Worthington M."/>
        </authorList>
    </citation>
    <scope>NUCLEOTIDE SEQUENCE [LARGE SCALE GENOMIC DNA]</scope>
    <source>
        <strain evidence="1">PI 553951</strain>
    </source>
</reference>
<sequence>MMKGICGYGFVMVMIRGRRDFGGDCGGGMAGCAGVLVNVCSRGSSRLESSWVWIIWWLSVIVVRHEWLLFWNGLSRAHSLVRNSIE</sequence>
<dbReference type="EMBL" id="JBEDUW010000002">
    <property type="protein sequence ID" value="KAK9943474.1"/>
    <property type="molecule type" value="Genomic_DNA"/>
</dbReference>
<comment type="caution">
    <text evidence="1">The sequence shown here is derived from an EMBL/GenBank/DDBJ whole genome shotgun (WGS) entry which is preliminary data.</text>
</comment>
<proteinExistence type="predicted"/>
<evidence type="ECO:0000313" key="2">
    <source>
        <dbReference type="Proteomes" id="UP001457282"/>
    </source>
</evidence>
<organism evidence="1 2">
    <name type="scientific">Rubus argutus</name>
    <name type="common">Southern blackberry</name>
    <dbReference type="NCBI Taxonomy" id="59490"/>
    <lineage>
        <taxon>Eukaryota</taxon>
        <taxon>Viridiplantae</taxon>
        <taxon>Streptophyta</taxon>
        <taxon>Embryophyta</taxon>
        <taxon>Tracheophyta</taxon>
        <taxon>Spermatophyta</taxon>
        <taxon>Magnoliopsida</taxon>
        <taxon>eudicotyledons</taxon>
        <taxon>Gunneridae</taxon>
        <taxon>Pentapetalae</taxon>
        <taxon>rosids</taxon>
        <taxon>fabids</taxon>
        <taxon>Rosales</taxon>
        <taxon>Rosaceae</taxon>
        <taxon>Rosoideae</taxon>
        <taxon>Rosoideae incertae sedis</taxon>
        <taxon>Rubus</taxon>
    </lineage>
</organism>
<evidence type="ECO:0008006" key="3">
    <source>
        <dbReference type="Google" id="ProtNLM"/>
    </source>
</evidence>
<dbReference type="Proteomes" id="UP001457282">
    <property type="component" value="Unassembled WGS sequence"/>
</dbReference>